<reference evidence="2 3" key="1">
    <citation type="submission" date="2019-05" db="EMBL/GenBank/DDBJ databases">
        <title>Georgenia *** sp. nov., and Georgenia *** sp. nov., isolated from the intestinal contents of plateau pika (Ochotona curzoniae) in the Qinghai-Tibet plateau of China.</title>
        <authorList>
            <person name="Tian Z."/>
        </authorList>
    </citation>
    <scope>NUCLEOTIDE SEQUENCE [LARGE SCALE GENOMIC DNA]</scope>
    <source>
        <strain evidence="2 3">Z443</strain>
    </source>
</reference>
<keyword evidence="1" id="KW-0812">Transmembrane</keyword>
<dbReference type="Pfam" id="PF14329">
    <property type="entry name" value="DUF4386"/>
    <property type="match status" value="1"/>
</dbReference>
<accession>A0A5B8C717</accession>
<gene>
    <name evidence="2" type="ORF">FE374_11455</name>
</gene>
<dbReference type="InterPro" id="IPR025495">
    <property type="entry name" value="DUF4386"/>
</dbReference>
<dbReference type="Proteomes" id="UP000314616">
    <property type="component" value="Chromosome"/>
</dbReference>
<evidence type="ECO:0000256" key="1">
    <source>
        <dbReference type="SAM" id="Phobius"/>
    </source>
</evidence>
<organism evidence="2 3">
    <name type="scientific">Georgenia yuyongxinii</name>
    <dbReference type="NCBI Taxonomy" id="2589797"/>
    <lineage>
        <taxon>Bacteria</taxon>
        <taxon>Bacillati</taxon>
        <taxon>Actinomycetota</taxon>
        <taxon>Actinomycetes</taxon>
        <taxon>Micrococcales</taxon>
        <taxon>Bogoriellaceae</taxon>
        <taxon>Georgenia</taxon>
    </lineage>
</organism>
<keyword evidence="1" id="KW-0472">Membrane</keyword>
<dbReference type="OrthoDB" id="326446at2"/>
<evidence type="ECO:0000313" key="2">
    <source>
        <dbReference type="EMBL" id="QDC25135.1"/>
    </source>
</evidence>
<dbReference type="EMBL" id="CP040915">
    <property type="protein sequence ID" value="QDC25135.1"/>
    <property type="molecule type" value="Genomic_DNA"/>
</dbReference>
<feature type="transmembrane region" description="Helical" evidence="1">
    <location>
        <begin position="211"/>
        <end position="229"/>
    </location>
</feature>
<dbReference type="KEGG" id="gyu:FE374_11455"/>
<keyword evidence="1" id="KW-1133">Transmembrane helix</keyword>
<protein>
    <submittedName>
        <fullName evidence="2">DUF4386 domain-containing protein</fullName>
    </submittedName>
</protein>
<feature type="transmembrane region" description="Helical" evidence="1">
    <location>
        <begin position="148"/>
        <end position="166"/>
    </location>
</feature>
<evidence type="ECO:0000313" key="3">
    <source>
        <dbReference type="Proteomes" id="UP000314616"/>
    </source>
</evidence>
<proteinExistence type="predicted"/>
<feature type="transmembrane region" description="Helical" evidence="1">
    <location>
        <begin position="54"/>
        <end position="77"/>
    </location>
</feature>
<dbReference type="AlphaFoldDB" id="A0A5B8C717"/>
<dbReference type="RefSeq" id="WP_139929180.1">
    <property type="nucleotide sequence ID" value="NZ_CP040915.1"/>
</dbReference>
<name>A0A5B8C717_9MICO</name>
<feature type="transmembrane region" description="Helical" evidence="1">
    <location>
        <begin position="173"/>
        <end position="191"/>
    </location>
</feature>
<sequence length="230" mass="24246">MTRIVTGVLLIVLPIAYNVLFAALARSFDYPDILRRPTAEVLERFAAGGSRLVLTWWAFTMTAVLLAPTAVLLSVTLADAEPAILSLATASGVLAALVQFLGLVRWAFAVPHLARLAADPASTPATREAVDVVFQTLNRYLGVAVGEHLGYLFTGLWTAFVAVTALQSDVLPAATGIAGLVLAVTFVVGAAEFVGPFEPEGWAFAGKLVPLAYVGWSLWLLATGVLLLLG</sequence>
<feature type="transmembrane region" description="Helical" evidence="1">
    <location>
        <begin position="84"/>
        <end position="108"/>
    </location>
</feature>